<dbReference type="GO" id="GO:0003677">
    <property type="term" value="F:DNA binding"/>
    <property type="evidence" value="ECO:0007669"/>
    <property type="project" value="UniProtKB-KW"/>
</dbReference>
<comment type="caution">
    <text evidence="6">The sequence shown here is derived from an EMBL/GenBank/DDBJ whole genome shotgun (WGS) entry which is preliminary data.</text>
</comment>
<proteinExistence type="inferred from homology"/>
<dbReference type="InterPro" id="IPR013762">
    <property type="entry name" value="Integrase-like_cat_sf"/>
</dbReference>
<dbReference type="InterPro" id="IPR010998">
    <property type="entry name" value="Integrase_recombinase_N"/>
</dbReference>
<dbReference type="RefSeq" id="WP_112143572.1">
    <property type="nucleotide sequence ID" value="NZ_PGTO01000004.1"/>
</dbReference>
<dbReference type="GO" id="GO:0006310">
    <property type="term" value="P:DNA recombination"/>
    <property type="evidence" value="ECO:0007669"/>
    <property type="project" value="UniProtKB-KW"/>
</dbReference>
<dbReference type="InterPro" id="IPR038488">
    <property type="entry name" value="Integrase_DNA-bd_sf"/>
</dbReference>
<dbReference type="Pfam" id="PF22022">
    <property type="entry name" value="Phage_int_M"/>
    <property type="match status" value="1"/>
</dbReference>
<dbReference type="Pfam" id="PF13356">
    <property type="entry name" value="Arm-DNA-bind_3"/>
    <property type="match status" value="1"/>
</dbReference>
<reference evidence="6 7" key="1">
    <citation type="submission" date="2017-11" db="EMBL/GenBank/DDBJ databases">
        <title>Draft genome sequence of magnetotactic bacterium Magnetospirillum kuznetsovii LBB-42.</title>
        <authorList>
            <person name="Grouzdev D.S."/>
            <person name="Rysina M.S."/>
            <person name="Baslerov R.V."/>
            <person name="Koziaeva V."/>
        </authorList>
    </citation>
    <scope>NUCLEOTIDE SEQUENCE [LARGE SCALE GENOMIC DNA]</scope>
    <source>
        <strain evidence="6 7">LBB-42</strain>
    </source>
</reference>
<accession>A0A364P011</accession>
<comment type="similarity">
    <text evidence="1">Belongs to the 'phage' integrase family.</text>
</comment>
<feature type="domain" description="Tyr recombinase" evidence="5">
    <location>
        <begin position="220"/>
        <end position="394"/>
    </location>
</feature>
<dbReference type="InterPro" id="IPR002104">
    <property type="entry name" value="Integrase_catalytic"/>
</dbReference>
<dbReference type="CDD" id="cd00801">
    <property type="entry name" value="INT_P4_C"/>
    <property type="match status" value="1"/>
</dbReference>
<keyword evidence="3" id="KW-0238">DNA-binding</keyword>
<gene>
    <name evidence="6" type="ORF">CU669_08380</name>
</gene>
<sequence>MSRALNKLTDKMVKSLLDVGSYSDGGGLEIQVAAGGSRNWVFRFMLRGRRRQMGLGGYPTVSLATARQKVATARALVAAGIDPLDHREEAAKVLKVAEAKKRTFRQAAEAYITDQEPGWKNPRLAKLWRNTLTTYAFPVFGDWLVEDVDTAAVMDVLRPLWLGGEGTKPKSETASRVRMRVENILDWARVQGLRSGENPARWKGHLDHLLPAQSKVTRIQHHPAMSYSEVGAFMADLRGREALAARGLELLILTAARTSEVLEARWSEFDLDGATWTIPPERMKIDREHRVPLSTRAVDILRQLHGDRISDTWVLPGGKPDKPLSNMAFLVLLRRMNRTEITPHGFRSTFRDWAAEETSTPNHVVEMALAHSIRNAAEAAYRRGDLFEKRRRLMQDWADWCERPGP</sequence>
<dbReference type="EMBL" id="PGTO01000004">
    <property type="protein sequence ID" value="RAU22679.1"/>
    <property type="molecule type" value="Genomic_DNA"/>
</dbReference>
<dbReference type="PANTHER" id="PTHR30629:SF2">
    <property type="entry name" value="PROPHAGE INTEGRASE INTS-RELATED"/>
    <property type="match status" value="1"/>
</dbReference>
<dbReference type="InterPro" id="IPR011010">
    <property type="entry name" value="DNA_brk_join_enz"/>
</dbReference>
<evidence type="ECO:0000256" key="4">
    <source>
        <dbReference type="ARBA" id="ARBA00023172"/>
    </source>
</evidence>
<evidence type="ECO:0000256" key="2">
    <source>
        <dbReference type="ARBA" id="ARBA00022908"/>
    </source>
</evidence>
<keyword evidence="7" id="KW-1185">Reference proteome</keyword>
<dbReference type="GO" id="GO:0015074">
    <property type="term" value="P:DNA integration"/>
    <property type="evidence" value="ECO:0007669"/>
    <property type="project" value="UniProtKB-KW"/>
</dbReference>
<dbReference type="InterPro" id="IPR025166">
    <property type="entry name" value="Integrase_DNA_bind_dom"/>
</dbReference>
<dbReference type="InterPro" id="IPR053876">
    <property type="entry name" value="Phage_int_M"/>
</dbReference>
<evidence type="ECO:0000313" key="7">
    <source>
        <dbReference type="Proteomes" id="UP000251075"/>
    </source>
</evidence>
<protein>
    <submittedName>
        <fullName evidence="6">Integrase</fullName>
    </submittedName>
</protein>
<dbReference type="PROSITE" id="PS51898">
    <property type="entry name" value="TYR_RECOMBINASE"/>
    <property type="match status" value="1"/>
</dbReference>
<evidence type="ECO:0000259" key="5">
    <source>
        <dbReference type="PROSITE" id="PS51898"/>
    </source>
</evidence>
<evidence type="ECO:0000313" key="6">
    <source>
        <dbReference type="EMBL" id="RAU22679.1"/>
    </source>
</evidence>
<dbReference type="PANTHER" id="PTHR30629">
    <property type="entry name" value="PROPHAGE INTEGRASE"/>
    <property type="match status" value="1"/>
</dbReference>
<name>A0A364P011_9PROT</name>
<keyword evidence="2" id="KW-0229">DNA integration</keyword>
<organism evidence="6 7">
    <name type="scientific">Paramagnetospirillum kuznetsovii</name>
    <dbReference type="NCBI Taxonomy" id="2053833"/>
    <lineage>
        <taxon>Bacteria</taxon>
        <taxon>Pseudomonadati</taxon>
        <taxon>Pseudomonadota</taxon>
        <taxon>Alphaproteobacteria</taxon>
        <taxon>Rhodospirillales</taxon>
        <taxon>Magnetospirillaceae</taxon>
        <taxon>Paramagnetospirillum</taxon>
    </lineage>
</organism>
<dbReference type="Gene3D" id="1.10.443.10">
    <property type="entry name" value="Intergrase catalytic core"/>
    <property type="match status" value="1"/>
</dbReference>
<dbReference type="Proteomes" id="UP000251075">
    <property type="component" value="Unassembled WGS sequence"/>
</dbReference>
<evidence type="ECO:0000256" key="1">
    <source>
        <dbReference type="ARBA" id="ARBA00008857"/>
    </source>
</evidence>
<dbReference type="Gene3D" id="3.30.160.390">
    <property type="entry name" value="Integrase, DNA-binding domain"/>
    <property type="match status" value="1"/>
</dbReference>
<dbReference type="InterPro" id="IPR050808">
    <property type="entry name" value="Phage_Integrase"/>
</dbReference>
<dbReference type="Gene3D" id="1.10.150.130">
    <property type="match status" value="1"/>
</dbReference>
<dbReference type="SUPFAM" id="SSF56349">
    <property type="entry name" value="DNA breaking-rejoining enzymes"/>
    <property type="match status" value="1"/>
</dbReference>
<dbReference type="OrthoDB" id="9795573at2"/>
<keyword evidence="4" id="KW-0233">DNA recombination</keyword>
<dbReference type="AlphaFoldDB" id="A0A364P011"/>
<evidence type="ECO:0000256" key="3">
    <source>
        <dbReference type="ARBA" id="ARBA00023125"/>
    </source>
</evidence>
<dbReference type="Pfam" id="PF00589">
    <property type="entry name" value="Phage_integrase"/>
    <property type="match status" value="1"/>
</dbReference>